<sequence length="499" mass="54815">MPALVLGLCHCRTGRPKTSLRLSNGIATDKNDDLAHFRTYPGVDPRFKLLSQQRSFLRLYKEQIAVASKTHAPPHLEKMTTIVLPPAYTPPPTVPSYSPKPTDGESTVSSTPRIGEHPTGTFITKKGGDALVLAEQEPNAERPVYGRAAVVSGFVSIENRDTVSEVVLKVKGKMEFMISEGGSSSQKLIDDTYTLWSLSSPSPSTSSCPGMLPFSVALPTKYYDDDHVARPLPPSYEVPFSTTPGMFFHSKYFLSVIITRARSRKLQFLSKTTTITTPFTYSPRSRPWRSMQLSFEFLSDVKTMPEEFKQVSWDVLPKPKTLKTPPPLEVHLFLPTVDIFGLDDAIPFHVQLAGSVDALAQFLPRETGAHRQGISASLVRQIVIEVNGRKAARTFNVATATLTSLPPTFSSDPSPHAPPASDFSGTVKPDKRFAPTGAFDVGAVRVQDFLVVELWPADLQALHRYSTLKFSHPVRLVTDPYAEGSGHPSTLVGIGNELR</sequence>
<proteinExistence type="predicted"/>
<dbReference type="Proteomes" id="UP000613580">
    <property type="component" value="Unassembled WGS sequence"/>
</dbReference>
<dbReference type="Gene3D" id="2.60.40.640">
    <property type="match status" value="1"/>
</dbReference>
<protein>
    <submittedName>
        <fullName evidence="2">Uncharacterized protein</fullName>
    </submittedName>
</protein>
<organism evidence="2 3">
    <name type="scientific">Mycena chlorophos</name>
    <name type="common">Agaric fungus</name>
    <name type="synonym">Agaricus chlorophos</name>
    <dbReference type="NCBI Taxonomy" id="658473"/>
    <lineage>
        <taxon>Eukaryota</taxon>
        <taxon>Fungi</taxon>
        <taxon>Dikarya</taxon>
        <taxon>Basidiomycota</taxon>
        <taxon>Agaricomycotina</taxon>
        <taxon>Agaricomycetes</taxon>
        <taxon>Agaricomycetidae</taxon>
        <taxon>Agaricales</taxon>
        <taxon>Marasmiineae</taxon>
        <taxon>Mycenaceae</taxon>
        <taxon>Mycena</taxon>
    </lineage>
</organism>
<gene>
    <name evidence="2" type="ORF">HMN09_00836200</name>
</gene>
<feature type="region of interest" description="Disordered" evidence="1">
    <location>
        <begin position="406"/>
        <end position="428"/>
    </location>
</feature>
<reference evidence="2" key="1">
    <citation type="submission" date="2020-05" db="EMBL/GenBank/DDBJ databases">
        <title>Mycena genomes resolve the evolution of fungal bioluminescence.</title>
        <authorList>
            <person name="Tsai I.J."/>
        </authorList>
    </citation>
    <scope>NUCLEOTIDE SEQUENCE</scope>
    <source>
        <strain evidence="2">110903Hualien_Pintung</strain>
    </source>
</reference>
<feature type="compositionally biased region" description="Low complexity" evidence="1">
    <location>
        <begin position="409"/>
        <end position="424"/>
    </location>
</feature>
<keyword evidence="3" id="KW-1185">Reference proteome</keyword>
<name>A0A8H6SSC4_MYCCL</name>
<dbReference type="OrthoDB" id="3252135at2759"/>
<dbReference type="EMBL" id="JACAZE010000011">
    <property type="protein sequence ID" value="KAF7304343.1"/>
    <property type="molecule type" value="Genomic_DNA"/>
</dbReference>
<evidence type="ECO:0000313" key="3">
    <source>
        <dbReference type="Proteomes" id="UP000613580"/>
    </source>
</evidence>
<dbReference type="AlphaFoldDB" id="A0A8H6SSC4"/>
<comment type="caution">
    <text evidence="2">The sequence shown here is derived from an EMBL/GenBank/DDBJ whole genome shotgun (WGS) entry which is preliminary data.</text>
</comment>
<evidence type="ECO:0000313" key="2">
    <source>
        <dbReference type="EMBL" id="KAF7304343.1"/>
    </source>
</evidence>
<dbReference type="InterPro" id="IPR014752">
    <property type="entry name" value="Arrestin-like_C"/>
</dbReference>
<accession>A0A8H6SSC4</accession>
<feature type="region of interest" description="Disordered" evidence="1">
    <location>
        <begin position="91"/>
        <end position="120"/>
    </location>
</feature>
<evidence type="ECO:0000256" key="1">
    <source>
        <dbReference type="SAM" id="MobiDB-lite"/>
    </source>
</evidence>